<evidence type="ECO:0000313" key="10">
    <source>
        <dbReference type="Proteomes" id="UP001595974"/>
    </source>
</evidence>
<evidence type="ECO:0000313" key="9">
    <source>
        <dbReference type="EMBL" id="MFC5771890.1"/>
    </source>
</evidence>
<keyword evidence="9" id="KW-0012">Acyltransferase</keyword>
<name>A0ABW1AX34_9RHOO</name>
<dbReference type="InterPro" id="IPR002155">
    <property type="entry name" value="Thiolase"/>
</dbReference>
<dbReference type="Pfam" id="PF22691">
    <property type="entry name" value="Thiolase_C_1"/>
    <property type="match status" value="1"/>
</dbReference>
<dbReference type="Proteomes" id="UP001595974">
    <property type="component" value="Unassembled WGS sequence"/>
</dbReference>
<dbReference type="Pfam" id="PF00108">
    <property type="entry name" value="Thiolase_N"/>
    <property type="match status" value="1"/>
</dbReference>
<dbReference type="PROSITE" id="PS00737">
    <property type="entry name" value="THIOLASE_2"/>
    <property type="match status" value="1"/>
</dbReference>
<feature type="domain" description="Thiolase N-terminal" evidence="7">
    <location>
        <begin position="7"/>
        <end position="218"/>
    </location>
</feature>
<dbReference type="SUPFAM" id="SSF53901">
    <property type="entry name" value="Thiolase-like"/>
    <property type="match status" value="1"/>
</dbReference>
<evidence type="ECO:0000256" key="6">
    <source>
        <dbReference type="ARBA" id="ARBA00032316"/>
    </source>
</evidence>
<accession>A0ABW1AX34</accession>
<gene>
    <name evidence="9" type="ORF">ACFPTN_21125</name>
</gene>
<feature type="domain" description="Thiolase C-terminal" evidence="8">
    <location>
        <begin position="254"/>
        <end position="367"/>
    </location>
</feature>
<keyword evidence="10" id="KW-1185">Reference proteome</keyword>
<protein>
    <recommendedName>
        <fullName evidence="1">propanoyl-CoA C-acyltransferase</fullName>
        <ecNumber evidence="1">2.3.1.176</ecNumber>
    </recommendedName>
    <alternativeName>
        <fullName evidence="6">Propanoyl-CoA C-acyltransferase</fullName>
    </alternativeName>
</protein>
<evidence type="ECO:0000259" key="7">
    <source>
        <dbReference type="Pfam" id="PF00108"/>
    </source>
</evidence>
<dbReference type="PANTHER" id="PTHR42870:SF1">
    <property type="entry name" value="NON-SPECIFIC LIPID-TRANSFER PROTEIN-LIKE 2"/>
    <property type="match status" value="1"/>
</dbReference>
<reference evidence="10" key="1">
    <citation type="journal article" date="2019" name="Int. J. Syst. Evol. Microbiol.">
        <title>The Global Catalogue of Microorganisms (GCM) 10K type strain sequencing project: providing services to taxonomists for standard genome sequencing and annotation.</title>
        <authorList>
            <consortium name="The Broad Institute Genomics Platform"/>
            <consortium name="The Broad Institute Genome Sequencing Center for Infectious Disease"/>
            <person name="Wu L."/>
            <person name="Ma J."/>
        </authorList>
    </citation>
    <scope>NUCLEOTIDE SEQUENCE [LARGE SCALE GENOMIC DNA]</scope>
    <source>
        <strain evidence="10">SHR3</strain>
    </source>
</reference>
<dbReference type="GO" id="GO:0016746">
    <property type="term" value="F:acyltransferase activity"/>
    <property type="evidence" value="ECO:0007669"/>
    <property type="project" value="UniProtKB-KW"/>
</dbReference>
<keyword evidence="2" id="KW-0813">Transport</keyword>
<dbReference type="InterPro" id="IPR020613">
    <property type="entry name" value="Thiolase_CS"/>
</dbReference>
<keyword evidence="4" id="KW-0445">Lipid transport</keyword>
<dbReference type="PIRSF" id="PIRSF000429">
    <property type="entry name" value="Ac-CoA_Ac_transf"/>
    <property type="match status" value="1"/>
</dbReference>
<evidence type="ECO:0000259" key="8">
    <source>
        <dbReference type="Pfam" id="PF22691"/>
    </source>
</evidence>
<sequence>MTERVFVAGIGSTAFGRQPGRSLLDLAVEAGAAALADAGLKPAEVGMGVFANALAGKLFGDLTVGQNVFAALGMPRLPVANVENACTSGSTAFYLACLAVRAGEADCAMVIGAEKMCVPQLGLLSSGDSELDTLLGLVTPASFAMRARRHMVEFGTTVEQLAQVSVKNRRHGVLNPLAQFRGAVSVEEVLASPMIADPLTRLQSCPMADGASAVIVCSPAVARRIGARVAVRAATLLSGDYDNPQDMVRWRTDREGIERAYEHAGIGPADLDLVECHDAFSIAEILHYEALGLCAPGEGGRLAAEGATALGGRLPVNVSGGLISRGHPVGATGVEQIVELTRHLRGTAGERQVAGARVGLAHCMGGDRAADTKSMTVAILAG</sequence>
<dbReference type="Gene3D" id="3.40.47.10">
    <property type="match status" value="1"/>
</dbReference>
<dbReference type="CDD" id="cd00829">
    <property type="entry name" value="SCP-x_thiolase"/>
    <property type="match status" value="1"/>
</dbReference>
<dbReference type="InterPro" id="IPR055140">
    <property type="entry name" value="Thiolase_C_2"/>
</dbReference>
<keyword evidence="3 9" id="KW-0808">Transferase</keyword>
<evidence type="ECO:0000256" key="1">
    <source>
        <dbReference type="ARBA" id="ARBA00012352"/>
    </source>
</evidence>
<comment type="caution">
    <text evidence="9">The sequence shown here is derived from an EMBL/GenBank/DDBJ whole genome shotgun (WGS) entry which is preliminary data.</text>
</comment>
<dbReference type="PANTHER" id="PTHR42870">
    <property type="entry name" value="ACETYL-COA C-ACETYLTRANSFERASE"/>
    <property type="match status" value="1"/>
</dbReference>
<evidence type="ECO:0000256" key="3">
    <source>
        <dbReference type="ARBA" id="ARBA00022679"/>
    </source>
</evidence>
<evidence type="ECO:0000256" key="5">
    <source>
        <dbReference type="ARBA" id="ARBA00023121"/>
    </source>
</evidence>
<proteinExistence type="predicted"/>
<dbReference type="RefSeq" id="WP_096449767.1">
    <property type="nucleotide sequence ID" value="NZ_JBHSOG010000101.1"/>
</dbReference>
<evidence type="ECO:0000256" key="4">
    <source>
        <dbReference type="ARBA" id="ARBA00023055"/>
    </source>
</evidence>
<organism evidence="9 10">
    <name type="scientific">Thauera sinica</name>
    <dbReference type="NCBI Taxonomy" id="2665146"/>
    <lineage>
        <taxon>Bacteria</taxon>
        <taxon>Pseudomonadati</taxon>
        <taxon>Pseudomonadota</taxon>
        <taxon>Betaproteobacteria</taxon>
        <taxon>Rhodocyclales</taxon>
        <taxon>Zoogloeaceae</taxon>
        <taxon>Thauera</taxon>
    </lineage>
</organism>
<dbReference type="EC" id="2.3.1.176" evidence="1"/>
<dbReference type="InterPro" id="IPR020616">
    <property type="entry name" value="Thiolase_N"/>
</dbReference>
<evidence type="ECO:0000256" key="2">
    <source>
        <dbReference type="ARBA" id="ARBA00022448"/>
    </source>
</evidence>
<dbReference type="EMBL" id="JBHSOG010000101">
    <property type="protein sequence ID" value="MFC5771890.1"/>
    <property type="molecule type" value="Genomic_DNA"/>
</dbReference>
<keyword evidence="5" id="KW-0446">Lipid-binding</keyword>
<dbReference type="InterPro" id="IPR016039">
    <property type="entry name" value="Thiolase-like"/>
</dbReference>